<proteinExistence type="inferred from homology"/>
<dbReference type="InterPro" id="IPR015860">
    <property type="entry name" value="ABC_transpr_TagH-like"/>
</dbReference>
<dbReference type="CDD" id="cd10147">
    <property type="entry name" value="Wzt_C-like"/>
    <property type="match status" value="1"/>
</dbReference>
<dbReference type="SMART" id="SM00382">
    <property type="entry name" value="AAA"/>
    <property type="match status" value="1"/>
</dbReference>
<evidence type="ECO:0000256" key="2">
    <source>
        <dbReference type="ARBA" id="ARBA00022448"/>
    </source>
</evidence>
<dbReference type="InterPro" id="IPR017871">
    <property type="entry name" value="ABC_transporter-like_CS"/>
</dbReference>
<keyword evidence="4 6" id="KW-0067">ATP-binding</keyword>
<dbReference type="PROSITE" id="PS50893">
    <property type="entry name" value="ABC_TRANSPORTER_2"/>
    <property type="match status" value="1"/>
</dbReference>
<dbReference type="Pfam" id="PF00005">
    <property type="entry name" value="ABC_tran"/>
    <property type="match status" value="1"/>
</dbReference>
<evidence type="ECO:0000256" key="3">
    <source>
        <dbReference type="ARBA" id="ARBA00022741"/>
    </source>
</evidence>
<dbReference type="Gene3D" id="3.40.50.300">
    <property type="entry name" value="P-loop containing nucleotide triphosphate hydrolases"/>
    <property type="match status" value="1"/>
</dbReference>
<organism evidence="6 7">
    <name type="scientific">Dyella acidisoli</name>
    <dbReference type="NCBI Taxonomy" id="1867834"/>
    <lineage>
        <taxon>Bacteria</taxon>
        <taxon>Pseudomonadati</taxon>
        <taxon>Pseudomonadota</taxon>
        <taxon>Gammaproteobacteria</taxon>
        <taxon>Lysobacterales</taxon>
        <taxon>Rhodanobacteraceae</taxon>
        <taxon>Dyella</taxon>
    </lineage>
</organism>
<gene>
    <name evidence="6" type="ORF">GCM10007901_19690</name>
</gene>
<dbReference type="InterPro" id="IPR003593">
    <property type="entry name" value="AAA+_ATPase"/>
</dbReference>
<keyword evidence="3" id="KW-0547">Nucleotide-binding</keyword>
<evidence type="ECO:0000256" key="1">
    <source>
        <dbReference type="ARBA" id="ARBA00005417"/>
    </source>
</evidence>
<keyword evidence="2" id="KW-0813">Transport</keyword>
<dbReference type="EMBL" id="BSOB01000017">
    <property type="protein sequence ID" value="GLQ93018.1"/>
    <property type="molecule type" value="Genomic_DNA"/>
</dbReference>
<dbReference type="SUPFAM" id="SSF52540">
    <property type="entry name" value="P-loop containing nucleoside triphosphate hydrolases"/>
    <property type="match status" value="1"/>
</dbReference>
<dbReference type="Pfam" id="PF14524">
    <property type="entry name" value="Wzt_C"/>
    <property type="match status" value="1"/>
</dbReference>
<evidence type="ECO:0000313" key="7">
    <source>
        <dbReference type="Proteomes" id="UP001156670"/>
    </source>
</evidence>
<dbReference type="InterPro" id="IPR027417">
    <property type="entry name" value="P-loop_NTPase"/>
</dbReference>
<evidence type="ECO:0000259" key="5">
    <source>
        <dbReference type="PROSITE" id="PS50893"/>
    </source>
</evidence>
<dbReference type="Gene3D" id="2.70.50.60">
    <property type="entry name" value="abc- transporter (atp binding component) like domain"/>
    <property type="match status" value="1"/>
</dbReference>
<dbReference type="PANTHER" id="PTHR46743:SF2">
    <property type="entry name" value="TEICHOIC ACIDS EXPORT ATP-BINDING PROTEIN TAGH"/>
    <property type="match status" value="1"/>
</dbReference>
<dbReference type="GO" id="GO:0005524">
    <property type="term" value="F:ATP binding"/>
    <property type="evidence" value="ECO:0007669"/>
    <property type="project" value="UniProtKB-KW"/>
</dbReference>
<evidence type="ECO:0000313" key="6">
    <source>
        <dbReference type="EMBL" id="GLQ93018.1"/>
    </source>
</evidence>
<accession>A0ABQ5XN59</accession>
<name>A0ABQ5XN59_9GAMM</name>
<dbReference type="CDD" id="cd03220">
    <property type="entry name" value="ABC_KpsT_Wzt"/>
    <property type="match status" value="1"/>
</dbReference>
<dbReference type="RefSeq" id="WP_284320748.1">
    <property type="nucleotide sequence ID" value="NZ_BSOB01000017.1"/>
</dbReference>
<keyword evidence="7" id="KW-1185">Reference proteome</keyword>
<dbReference type="PANTHER" id="PTHR46743">
    <property type="entry name" value="TEICHOIC ACIDS EXPORT ATP-BINDING PROTEIN TAGH"/>
    <property type="match status" value="1"/>
</dbReference>
<comment type="similarity">
    <text evidence="1">Belongs to the ABC transporter superfamily.</text>
</comment>
<dbReference type="InterPro" id="IPR029439">
    <property type="entry name" value="Wzt_C"/>
</dbReference>
<evidence type="ECO:0000256" key="4">
    <source>
        <dbReference type="ARBA" id="ARBA00022840"/>
    </source>
</evidence>
<protein>
    <submittedName>
        <fullName evidence="6">Sugar ABC transporter ATP-binding protein</fullName>
    </submittedName>
</protein>
<dbReference type="InterPro" id="IPR003439">
    <property type="entry name" value="ABC_transporter-like_ATP-bd"/>
</dbReference>
<sequence length="408" mass="44925">MTREVLRVEKVGKAYRDYSSEWSRFANWFGFKSQSRHEKWVLRDISFSVREGEAIGIVGENGAGKSSLLKIITGTSRASEGAVTYFGRIAAILELGMGFNPDLTGRQNVYHSSGLMGFSRQDVDGVIAAIEDFAEIGPYFDEPVRTYSSGMAMRVAFSVATAFRPEVLIIDEALSVGDTYFQHKSFARIREFQKAGTTLLIVSHDKAAVQALCTRAILLEHGRVIRDGEPEAIMDYYNALIADKENNKIRTEVKADGRTQTISGTGEVQVSSIALYNGAGEPVEFVAVGQPLHLRVKVSAQVAVPHLVLGYMIKDRTGQQVYGTNTFHTKQVVSDIKCGESIEFLVDFPANLGPGHYSISTALVSTDTHLVNNYEWRDLALTFSVTNLDKPGFVGLAWIPPTIKVLRA</sequence>
<feature type="domain" description="ABC transporter" evidence="5">
    <location>
        <begin position="6"/>
        <end position="246"/>
    </location>
</feature>
<dbReference type="InterPro" id="IPR050683">
    <property type="entry name" value="Bact_Polysacc_Export_ATP-bd"/>
</dbReference>
<dbReference type="PROSITE" id="PS00211">
    <property type="entry name" value="ABC_TRANSPORTER_1"/>
    <property type="match status" value="1"/>
</dbReference>
<dbReference type="Proteomes" id="UP001156670">
    <property type="component" value="Unassembled WGS sequence"/>
</dbReference>
<reference evidence="7" key="1">
    <citation type="journal article" date="2019" name="Int. J. Syst. Evol. Microbiol.">
        <title>The Global Catalogue of Microorganisms (GCM) 10K type strain sequencing project: providing services to taxonomists for standard genome sequencing and annotation.</title>
        <authorList>
            <consortium name="The Broad Institute Genomics Platform"/>
            <consortium name="The Broad Institute Genome Sequencing Center for Infectious Disease"/>
            <person name="Wu L."/>
            <person name="Ma J."/>
        </authorList>
    </citation>
    <scope>NUCLEOTIDE SEQUENCE [LARGE SCALE GENOMIC DNA]</scope>
    <source>
        <strain evidence="7">NBRC 111980</strain>
    </source>
</reference>
<comment type="caution">
    <text evidence="6">The sequence shown here is derived from an EMBL/GenBank/DDBJ whole genome shotgun (WGS) entry which is preliminary data.</text>
</comment>